<dbReference type="Gene3D" id="3.90.1150.10">
    <property type="entry name" value="Aspartate Aminotransferase, domain 1"/>
    <property type="match status" value="1"/>
</dbReference>
<dbReference type="NCBIfam" id="TIGR04350">
    <property type="entry name" value="C_S_lyase_PatB"/>
    <property type="match status" value="1"/>
</dbReference>
<name>A0A285D5X0_9BACI</name>
<evidence type="ECO:0000259" key="6">
    <source>
        <dbReference type="Pfam" id="PF00155"/>
    </source>
</evidence>
<dbReference type="EMBL" id="OAOP01000011">
    <property type="protein sequence ID" value="SNX75202.1"/>
    <property type="molecule type" value="Genomic_DNA"/>
</dbReference>
<evidence type="ECO:0000313" key="8">
    <source>
        <dbReference type="Proteomes" id="UP000219546"/>
    </source>
</evidence>
<dbReference type="PANTHER" id="PTHR43525">
    <property type="entry name" value="PROTEIN MALY"/>
    <property type="match status" value="1"/>
</dbReference>
<accession>A0A285D5X0</accession>
<dbReference type="AlphaFoldDB" id="A0A285D5X0"/>
<dbReference type="GO" id="GO:0030170">
    <property type="term" value="F:pyridoxal phosphate binding"/>
    <property type="evidence" value="ECO:0007669"/>
    <property type="project" value="InterPro"/>
</dbReference>
<evidence type="ECO:0000256" key="1">
    <source>
        <dbReference type="ARBA" id="ARBA00001933"/>
    </source>
</evidence>
<dbReference type="PANTHER" id="PTHR43525:SF1">
    <property type="entry name" value="PROTEIN MALY"/>
    <property type="match status" value="1"/>
</dbReference>
<dbReference type="InterPro" id="IPR051798">
    <property type="entry name" value="Class-II_PLP-Dep_Aminotrans"/>
</dbReference>
<reference evidence="7 8" key="1">
    <citation type="submission" date="2017-08" db="EMBL/GenBank/DDBJ databases">
        <authorList>
            <person name="de Groot N.N."/>
        </authorList>
    </citation>
    <scope>NUCLEOTIDE SEQUENCE [LARGE SCALE GENOMIC DNA]</scope>
    <source>
        <strain evidence="7 8">JC228</strain>
    </source>
</reference>
<keyword evidence="4 7" id="KW-0456">Lyase</keyword>
<dbReference type="Proteomes" id="UP000219546">
    <property type="component" value="Unassembled WGS sequence"/>
</dbReference>
<dbReference type="InterPro" id="IPR015422">
    <property type="entry name" value="PyrdxlP-dep_Trfase_small"/>
</dbReference>
<comment type="cofactor">
    <cofactor evidence="1">
        <name>pyridoxal 5'-phosphate</name>
        <dbReference type="ChEBI" id="CHEBI:597326"/>
    </cofactor>
</comment>
<feature type="domain" description="Aminotransferase class I/classII large" evidence="6">
    <location>
        <begin position="44"/>
        <end position="381"/>
    </location>
</feature>
<dbReference type="GO" id="GO:0047804">
    <property type="term" value="F:cysteine-S-conjugate beta-lyase activity"/>
    <property type="evidence" value="ECO:0007669"/>
    <property type="project" value="UniProtKB-EC"/>
</dbReference>
<proteinExistence type="inferred from homology"/>
<organism evidence="7 8">
    <name type="scientific">Bacillus oleivorans</name>
    <dbReference type="NCBI Taxonomy" id="1448271"/>
    <lineage>
        <taxon>Bacteria</taxon>
        <taxon>Bacillati</taxon>
        <taxon>Bacillota</taxon>
        <taxon>Bacilli</taxon>
        <taxon>Bacillales</taxon>
        <taxon>Bacillaceae</taxon>
        <taxon>Bacillus</taxon>
    </lineage>
</organism>
<evidence type="ECO:0000256" key="4">
    <source>
        <dbReference type="ARBA" id="ARBA00023239"/>
    </source>
</evidence>
<dbReference type="CDD" id="cd00609">
    <property type="entry name" value="AAT_like"/>
    <property type="match status" value="1"/>
</dbReference>
<evidence type="ECO:0000256" key="5">
    <source>
        <dbReference type="ARBA" id="ARBA00037974"/>
    </source>
</evidence>
<dbReference type="SUPFAM" id="SSF53383">
    <property type="entry name" value="PLP-dependent transferases"/>
    <property type="match status" value="1"/>
</dbReference>
<keyword evidence="3" id="KW-0663">Pyridoxal phosphate</keyword>
<gene>
    <name evidence="7" type="ORF">SAMN05877753_11170</name>
</gene>
<dbReference type="Gene3D" id="3.40.640.10">
    <property type="entry name" value="Type I PLP-dependent aspartate aminotransferase-like (Major domain)"/>
    <property type="match status" value="1"/>
</dbReference>
<evidence type="ECO:0000256" key="3">
    <source>
        <dbReference type="ARBA" id="ARBA00022898"/>
    </source>
</evidence>
<sequence>MERGLNMTDFNMIYPRQGTNAAKWDGAEYVFGKPNLHPMWVADMDFPAPDAVVEALRNRVNHPVFGYTITPDSLAEAVCSWEMRRYHWEVKKEWILFSPGVVASISASIQALTEAGDKILMHSPIYPPFFGITEATSRSVIYSTLIDEVEQYQIDWDDFENKLKAGVKVFLLCHPHNPGGRVWTRDELKQMINLCKKYNVIILSDEIHCDLTMPVNQHIPLASLDPSFQKNIVTFISPTKTFNLAGLHASAMIVPDGNLRKKIENFQNSQAFHGLNLFGMVAMEAAYTHGAAWLDELLIYLQENIETVKDFLSRRLSKIKMKQHQATYLLWLDCRELGIDQETLFSALLNEGKLALENGLKYGPSGEGYVRMNVACPRPLLIEGLERLEKALSKYH</sequence>
<dbReference type="InterPro" id="IPR015424">
    <property type="entry name" value="PyrdxlP-dep_Trfase"/>
</dbReference>
<dbReference type="Pfam" id="PF00155">
    <property type="entry name" value="Aminotran_1_2"/>
    <property type="match status" value="1"/>
</dbReference>
<comment type="similarity">
    <text evidence="5">Belongs to the class-II pyridoxal-phosphate-dependent aminotransferase family. MalY/PatB cystathionine beta-lyase subfamily.</text>
</comment>
<keyword evidence="8" id="KW-1185">Reference proteome</keyword>
<dbReference type="InterPro" id="IPR004839">
    <property type="entry name" value="Aminotransferase_I/II_large"/>
</dbReference>
<evidence type="ECO:0000313" key="7">
    <source>
        <dbReference type="EMBL" id="SNX75202.1"/>
    </source>
</evidence>
<dbReference type="EC" id="4.4.1.13" evidence="2"/>
<dbReference type="InterPro" id="IPR015421">
    <property type="entry name" value="PyrdxlP-dep_Trfase_major"/>
</dbReference>
<dbReference type="InterPro" id="IPR027619">
    <property type="entry name" value="C-S_lyase_PatB-like"/>
</dbReference>
<evidence type="ECO:0000256" key="2">
    <source>
        <dbReference type="ARBA" id="ARBA00012224"/>
    </source>
</evidence>
<protein>
    <recommendedName>
        <fullName evidence="2">cysteine-S-conjugate beta-lyase</fullName>
        <ecNumber evidence="2">4.4.1.13</ecNumber>
    </recommendedName>
</protein>